<evidence type="ECO:0000256" key="11">
    <source>
        <dbReference type="RuleBase" id="RU003783"/>
    </source>
</evidence>
<dbReference type="RefSeq" id="WP_045808759.1">
    <property type="nucleotide sequence ID" value="NZ_LANX01000001.1"/>
</dbReference>
<keyword evidence="5 10" id="KW-0819">tRNA processing</keyword>
<sequence length="302" mass="35143">MHNILVITGPTASGKSKICLEIAYNHRCVIINCDSKQIYQGVPTITDQPTINQYVEYKLYGYVSPEYNYSVGLWLQDVKKQVLHAWDQNLLPIITGGTGMYISSLINGLSLIPSINPKIRHKTRKLFEALGKEEFYQLLIKKDYLANNLHPNNTHKILRAFEVIEQTGTSIFTWQKTKRHPLFNKYHVYVLLPNREQLYKKINQRFINMINTSAIEEVRYLLSLNLSHNLPIMKAHGVPEIIQYLNGNISLLQAIEIAQKNTRQYAKRQYTWFKNQLSTATFFNNRNKLIEHIQTHINTNLN</sequence>
<dbReference type="STRING" id="1359163.NLO413_0302"/>
<comment type="caution">
    <text evidence="10">Lacks conserved residue(s) required for the propagation of feature annotation.</text>
</comment>
<gene>
    <name evidence="10 14" type="primary">miaA</name>
    <name evidence="14" type="ORF">NLO413_0302</name>
</gene>
<keyword evidence="7 10" id="KW-0067">ATP-binding</keyword>
<evidence type="ECO:0000256" key="7">
    <source>
        <dbReference type="ARBA" id="ARBA00022840"/>
    </source>
</evidence>
<feature type="binding site" evidence="10">
    <location>
        <begin position="11"/>
        <end position="16"/>
    </location>
    <ligand>
        <name>substrate</name>
    </ligand>
</feature>
<evidence type="ECO:0000256" key="9">
    <source>
        <dbReference type="ARBA" id="ARBA00049563"/>
    </source>
</evidence>
<comment type="subunit">
    <text evidence="10">Monomer.</text>
</comment>
<dbReference type="EC" id="2.5.1.75" evidence="10"/>
<evidence type="ECO:0000313" key="14">
    <source>
        <dbReference type="EMBL" id="KJV68931.1"/>
    </source>
</evidence>
<dbReference type="InterPro" id="IPR018022">
    <property type="entry name" value="IPT"/>
</dbReference>
<evidence type="ECO:0000313" key="15">
    <source>
        <dbReference type="Proteomes" id="UP000033562"/>
    </source>
</evidence>
<comment type="function">
    <text evidence="2 10 12">Catalyzes the transfer of a dimethylallyl group onto the adenine at position 37 in tRNAs that read codons beginning with uridine, leading to the formation of N6-(dimethylallyl)adenosine (i(6)A).</text>
</comment>
<dbReference type="SUPFAM" id="SSF52540">
    <property type="entry name" value="P-loop containing nucleoside triphosphate hydrolases"/>
    <property type="match status" value="1"/>
</dbReference>
<evidence type="ECO:0000256" key="5">
    <source>
        <dbReference type="ARBA" id="ARBA00022694"/>
    </source>
</evidence>
<evidence type="ECO:0000256" key="13">
    <source>
        <dbReference type="RuleBase" id="RU003785"/>
    </source>
</evidence>
<keyword evidence="4 10" id="KW-0808">Transferase</keyword>
<dbReference type="EMBL" id="LANX01000001">
    <property type="protein sequence ID" value="KJV68931.1"/>
    <property type="molecule type" value="Genomic_DNA"/>
</dbReference>
<dbReference type="PANTHER" id="PTHR11088:SF60">
    <property type="entry name" value="TRNA DIMETHYLALLYLTRANSFERASE"/>
    <property type="match status" value="1"/>
</dbReference>
<proteinExistence type="inferred from homology"/>
<protein>
    <recommendedName>
        <fullName evidence="10">tRNA dimethylallyltransferase</fullName>
        <ecNumber evidence="10">2.5.1.75</ecNumber>
    </recommendedName>
    <alternativeName>
        <fullName evidence="10">Dimethylallyl diphosphate:tRNA dimethylallyltransferase</fullName>
        <shortName evidence="10">DMAPP:tRNA dimethylallyltransferase</shortName>
        <shortName evidence="10">DMATase</shortName>
    </alternativeName>
    <alternativeName>
        <fullName evidence="10">Isopentenyl-diphosphate:tRNA isopentenyltransferase</fullName>
        <shortName evidence="10">IPP transferase</shortName>
        <shortName evidence="10">IPPT</shortName>
        <shortName evidence="10">IPTase</shortName>
    </alternativeName>
</protein>
<evidence type="ECO:0000256" key="6">
    <source>
        <dbReference type="ARBA" id="ARBA00022741"/>
    </source>
</evidence>
<dbReference type="GO" id="GO:0006400">
    <property type="term" value="P:tRNA modification"/>
    <property type="evidence" value="ECO:0007669"/>
    <property type="project" value="TreeGrafter"/>
</dbReference>
<dbReference type="PATRIC" id="fig|1359163.3.peg.293"/>
<dbReference type="HAMAP" id="MF_00185">
    <property type="entry name" value="IPP_trans"/>
    <property type="match status" value="1"/>
</dbReference>
<dbReference type="AlphaFoldDB" id="A0A0F3NMC3"/>
<comment type="caution">
    <text evidence="14">The sequence shown here is derived from an EMBL/GenBank/DDBJ whole genome shotgun (WGS) entry which is preliminary data.</text>
</comment>
<dbReference type="PANTHER" id="PTHR11088">
    <property type="entry name" value="TRNA DIMETHYLALLYLTRANSFERASE"/>
    <property type="match status" value="1"/>
</dbReference>
<evidence type="ECO:0000256" key="1">
    <source>
        <dbReference type="ARBA" id="ARBA00001946"/>
    </source>
</evidence>
<accession>A0A0F3NMC3</accession>
<dbReference type="NCBIfam" id="TIGR00174">
    <property type="entry name" value="miaA"/>
    <property type="match status" value="1"/>
</dbReference>
<dbReference type="Gene3D" id="3.40.50.300">
    <property type="entry name" value="P-loop containing nucleotide triphosphate hydrolases"/>
    <property type="match status" value="1"/>
</dbReference>
<dbReference type="InterPro" id="IPR027417">
    <property type="entry name" value="P-loop_NTPase"/>
</dbReference>
<dbReference type="GO" id="GO:0005524">
    <property type="term" value="F:ATP binding"/>
    <property type="evidence" value="ECO:0007669"/>
    <property type="project" value="UniProtKB-UniRule"/>
</dbReference>
<comment type="cofactor">
    <cofactor evidence="1 10">
        <name>Mg(2+)</name>
        <dbReference type="ChEBI" id="CHEBI:18420"/>
    </cofactor>
</comment>
<dbReference type="OrthoDB" id="9776390at2"/>
<comment type="catalytic activity">
    <reaction evidence="9 10 11">
        <text>adenosine(37) in tRNA + dimethylallyl diphosphate = N(6)-dimethylallyladenosine(37) in tRNA + diphosphate</text>
        <dbReference type="Rhea" id="RHEA:26482"/>
        <dbReference type="Rhea" id="RHEA-COMP:10162"/>
        <dbReference type="Rhea" id="RHEA-COMP:10375"/>
        <dbReference type="ChEBI" id="CHEBI:33019"/>
        <dbReference type="ChEBI" id="CHEBI:57623"/>
        <dbReference type="ChEBI" id="CHEBI:74411"/>
        <dbReference type="ChEBI" id="CHEBI:74415"/>
        <dbReference type="EC" id="2.5.1.75"/>
    </reaction>
</comment>
<feature type="region of interest" description="Interaction with substrate tRNA" evidence="10">
    <location>
        <begin position="34"/>
        <end position="37"/>
    </location>
</feature>
<keyword evidence="15" id="KW-1185">Reference proteome</keyword>
<keyword evidence="8 10" id="KW-0460">Magnesium</keyword>
<feature type="site" description="Interaction with substrate tRNA" evidence="10">
    <location>
        <position position="98"/>
    </location>
</feature>
<organism evidence="14 15">
    <name type="scientific">Candidatus Neoehrlichia procyonis str. RAC413</name>
    <dbReference type="NCBI Taxonomy" id="1359163"/>
    <lineage>
        <taxon>Bacteria</taxon>
        <taxon>Pseudomonadati</taxon>
        <taxon>Pseudomonadota</taxon>
        <taxon>Alphaproteobacteria</taxon>
        <taxon>Rickettsiales</taxon>
        <taxon>Anaplasmataceae</taxon>
        <taxon>Candidatus Neoehrlichia</taxon>
    </lineage>
</organism>
<dbReference type="Proteomes" id="UP000033562">
    <property type="component" value="Unassembled WGS sequence"/>
</dbReference>
<evidence type="ECO:0000256" key="4">
    <source>
        <dbReference type="ARBA" id="ARBA00022679"/>
    </source>
</evidence>
<name>A0A0F3NMC3_9RICK</name>
<comment type="similarity">
    <text evidence="3 10 13">Belongs to the IPP transferase family.</text>
</comment>
<dbReference type="Gene3D" id="1.10.20.140">
    <property type="match status" value="1"/>
</dbReference>
<evidence type="ECO:0000256" key="2">
    <source>
        <dbReference type="ARBA" id="ARBA00003213"/>
    </source>
</evidence>
<dbReference type="InterPro" id="IPR039657">
    <property type="entry name" value="Dimethylallyltransferase"/>
</dbReference>
<evidence type="ECO:0000256" key="8">
    <source>
        <dbReference type="ARBA" id="ARBA00022842"/>
    </source>
</evidence>
<reference evidence="14 15" key="1">
    <citation type="submission" date="2015-02" db="EMBL/GenBank/DDBJ databases">
        <title>Genome Sequencing of Rickettsiales.</title>
        <authorList>
            <person name="Daugherty S.C."/>
            <person name="Su Q."/>
            <person name="Abolude K."/>
            <person name="Beier-Sexton M."/>
            <person name="Carlyon J.A."/>
            <person name="Carter R."/>
            <person name="Day N.P."/>
            <person name="Dumler S.J."/>
            <person name="Dyachenko V."/>
            <person name="Godinez A."/>
            <person name="Kurtti T.J."/>
            <person name="Lichay M."/>
            <person name="Mullins K.E."/>
            <person name="Ott S."/>
            <person name="Pappas-Brown V."/>
            <person name="Paris D.H."/>
            <person name="Patel P."/>
            <person name="Richards A.L."/>
            <person name="Sadzewicz L."/>
            <person name="Sears K."/>
            <person name="Seidman D."/>
            <person name="Sengamalay N."/>
            <person name="Stenos J."/>
            <person name="Tallon L.J."/>
            <person name="Vincent G."/>
            <person name="Fraser C.M."/>
            <person name="Munderloh U."/>
            <person name="Dunning-Hotopp J.C."/>
        </authorList>
    </citation>
    <scope>NUCLEOTIDE SEQUENCE [LARGE SCALE GENOMIC DNA]</scope>
    <source>
        <strain evidence="14 15">RAC413</strain>
    </source>
</reference>
<dbReference type="Pfam" id="PF01715">
    <property type="entry name" value="IPPT"/>
    <property type="match status" value="1"/>
</dbReference>
<dbReference type="GO" id="GO:0052381">
    <property type="term" value="F:tRNA dimethylallyltransferase activity"/>
    <property type="evidence" value="ECO:0007669"/>
    <property type="project" value="UniProtKB-UniRule"/>
</dbReference>
<keyword evidence="6 10" id="KW-0547">Nucleotide-binding</keyword>
<feature type="binding site" evidence="10">
    <location>
        <begin position="9"/>
        <end position="16"/>
    </location>
    <ligand>
        <name>ATP</name>
        <dbReference type="ChEBI" id="CHEBI:30616"/>
    </ligand>
</feature>
<evidence type="ECO:0000256" key="12">
    <source>
        <dbReference type="RuleBase" id="RU003784"/>
    </source>
</evidence>
<feature type="site" description="Interaction with substrate tRNA" evidence="10">
    <location>
        <position position="120"/>
    </location>
</feature>
<evidence type="ECO:0000256" key="10">
    <source>
        <dbReference type="HAMAP-Rule" id="MF_00185"/>
    </source>
</evidence>
<evidence type="ECO:0000256" key="3">
    <source>
        <dbReference type="ARBA" id="ARBA00005842"/>
    </source>
</evidence>